<reference evidence="2 3" key="1">
    <citation type="journal article" date="2019" name="Sci. Rep.">
        <title>Orb-weaving spider Araneus ventricosus genome elucidates the spidroin gene catalogue.</title>
        <authorList>
            <person name="Kono N."/>
            <person name="Nakamura H."/>
            <person name="Ohtoshi R."/>
            <person name="Moran D.A.P."/>
            <person name="Shinohara A."/>
            <person name="Yoshida Y."/>
            <person name="Fujiwara M."/>
            <person name="Mori M."/>
            <person name="Tomita M."/>
            <person name="Arakawa K."/>
        </authorList>
    </citation>
    <scope>NUCLEOTIDE SEQUENCE [LARGE SCALE GENOMIC DNA]</scope>
</reference>
<dbReference type="AlphaFoldDB" id="A0A4Y2FY39"/>
<keyword evidence="3" id="KW-1185">Reference proteome</keyword>
<dbReference type="OrthoDB" id="641149at2759"/>
<proteinExistence type="predicted"/>
<dbReference type="Gene3D" id="2.30.30.140">
    <property type="match status" value="1"/>
</dbReference>
<sequence length="267" mass="30099">MSSKKMKMDKCLKPLQKASVGTIVWGKLGSYQWWPGIIIKSSDCGQPEAKFGNLWLFWFGDHKISEISRKKIIGFTLNFLQIYVGISGKNLQKAVFEALEVLANRCSYHFENTEVLISWAKKGFQDSDEALILSTDMPTSVLKHLECLLKSSTKASESNDADSDSNSAVQVFNTNIPLRMVREGSLKIQEMCIACYENEIEIVDYHPLFDGGLCFQCKERLQENMFAYGNDGKNMCCSICGKPGSLILCDSKNCHRYDLNSYCPLAF</sequence>
<dbReference type="EMBL" id="BGPR01001128">
    <property type="protein sequence ID" value="GBM46253.1"/>
    <property type="molecule type" value="Genomic_DNA"/>
</dbReference>
<dbReference type="Pfam" id="PF00855">
    <property type="entry name" value="PWWP"/>
    <property type="match status" value="1"/>
</dbReference>
<evidence type="ECO:0000313" key="3">
    <source>
        <dbReference type="Proteomes" id="UP000499080"/>
    </source>
</evidence>
<dbReference type="InterPro" id="IPR040552">
    <property type="entry name" value="DNMT3_ADD_GATA1-like"/>
</dbReference>
<dbReference type="PROSITE" id="PS50812">
    <property type="entry name" value="PWWP"/>
    <property type="match status" value="1"/>
</dbReference>
<dbReference type="Pfam" id="PF17980">
    <property type="entry name" value="ADD_DNMT3"/>
    <property type="match status" value="1"/>
</dbReference>
<dbReference type="Proteomes" id="UP000499080">
    <property type="component" value="Unassembled WGS sequence"/>
</dbReference>
<organism evidence="2 3">
    <name type="scientific">Araneus ventricosus</name>
    <name type="common">Orbweaver spider</name>
    <name type="synonym">Epeira ventricosa</name>
    <dbReference type="NCBI Taxonomy" id="182803"/>
    <lineage>
        <taxon>Eukaryota</taxon>
        <taxon>Metazoa</taxon>
        <taxon>Ecdysozoa</taxon>
        <taxon>Arthropoda</taxon>
        <taxon>Chelicerata</taxon>
        <taxon>Arachnida</taxon>
        <taxon>Araneae</taxon>
        <taxon>Araneomorphae</taxon>
        <taxon>Entelegynae</taxon>
        <taxon>Araneoidea</taxon>
        <taxon>Araneidae</taxon>
        <taxon>Araneus</taxon>
    </lineage>
</organism>
<dbReference type="InterPro" id="IPR000313">
    <property type="entry name" value="PWWP_dom"/>
</dbReference>
<evidence type="ECO:0000259" key="1">
    <source>
        <dbReference type="PROSITE" id="PS50812"/>
    </source>
</evidence>
<dbReference type="SUPFAM" id="SSF63748">
    <property type="entry name" value="Tudor/PWWP/MBT"/>
    <property type="match status" value="1"/>
</dbReference>
<feature type="domain" description="PWWP" evidence="1">
    <location>
        <begin position="20"/>
        <end position="78"/>
    </location>
</feature>
<evidence type="ECO:0000313" key="2">
    <source>
        <dbReference type="EMBL" id="GBM46253.1"/>
    </source>
</evidence>
<accession>A0A4Y2FY39</accession>
<dbReference type="SMART" id="SM00293">
    <property type="entry name" value="PWWP"/>
    <property type="match status" value="1"/>
</dbReference>
<name>A0A4Y2FY39_ARAVE</name>
<gene>
    <name evidence="2" type="ORF">AVEN_224819_1</name>
</gene>
<dbReference type="CDD" id="cd05835">
    <property type="entry name" value="PWWP_DNMT3"/>
    <property type="match status" value="1"/>
</dbReference>
<protein>
    <recommendedName>
        <fullName evidence="1">PWWP domain-containing protein</fullName>
    </recommendedName>
</protein>
<comment type="caution">
    <text evidence="2">The sequence shown here is derived from an EMBL/GenBank/DDBJ whole genome shotgun (WGS) entry which is preliminary data.</text>
</comment>
<dbReference type="CDD" id="cd11725">
    <property type="entry name" value="ADDz_Dnmt3"/>
    <property type="match status" value="1"/>
</dbReference>